<evidence type="ECO:0000313" key="2">
    <source>
        <dbReference type="Proteomes" id="UP000285655"/>
    </source>
</evidence>
<accession>A0A419DCZ4</accession>
<sequence>MAESVDMRFKKRTEGPESILVNNFLSVYKKNNSSIDKEFTIFTEPFTGSGFPDLVIVQWDDIKIKKWHPERSNLRNIDLKILHHMMTNRNSFTLESLQEQLGYSIKKLECSLEKMSAASLVRHLKNDTFRVCSKNDAFYVKSIIAIEAKIRNWKNAFVQAETNFWFASESYVLLPGESIRNSIIDKAAESPAGLLSYCNNNYDVISKSERRSMPVSYCSWIFNEYVGKNAFAGNGVGDGSFEIF</sequence>
<reference evidence="1 2" key="1">
    <citation type="journal article" date="2017" name="ISME J.">
        <title>Energy and carbon metabolisms in a deep terrestrial subsurface fluid microbial community.</title>
        <authorList>
            <person name="Momper L."/>
            <person name="Jungbluth S.P."/>
            <person name="Lee M.D."/>
            <person name="Amend J.P."/>
        </authorList>
    </citation>
    <scope>NUCLEOTIDE SEQUENCE [LARGE SCALE GENOMIC DNA]</scope>
    <source>
        <strain evidence="1">SURF_29</strain>
    </source>
</reference>
<evidence type="ECO:0000313" key="1">
    <source>
        <dbReference type="EMBL" id="RJO61009.1"/>
    </source>
</evidence>
<dbReference type="Proteomes" id="UP000285655">
    <property type="component" value="Unassembled WGS sequence"/>
</dbReference>
<gene>
    <name evidence="1" type="ORF">C4544_03985</name>
</gene>
<protein>
    <submittedName>
        <fullName evidence="1">Uncharacterized protein</fullName>
    </submittedName>
</protein>
<proteinExistence type="predicted"/>
<dbReference type="AlphaFoldDB" id="A0A419DCZ4"/>
<organism evidence="1 2">
    <name type="scientific">candidate division WS5 bacterium</name>
    <dbReference type="NCBI Taxonomy" id="2093353"/>
    <lineage>
        <taxon>Bacteria</taxon>
        <taxon>candidate division WS5</taxon>
    </lineage>
</organism>
<name>A0A419DCZ4_9BACT</name>
<comment type="caution">
    <text evidence="1">The sequence shown here is derived from an EMBL/GenBank/DDBJ whole genome shotgun (WGS) entry which is preliminary data.</text>
</comment>
<dbReference type="EMBL" id="QZJW01000034">
    <property type="protein sequence ID" value="RJO61009.1"/>
    <property type="molecule type" value="Genomic_DNA"/>
</dbReference>